<evidence type="ECO:0000313" key="2">
    <source>
        <dbReference type="EMBL" id="KAL1410108.1"/>
    </source>
</evidence>
<protein>
    <submittedName>
        <fullName evidence="2">Uncharacterized protein</fullName>
    </submittedName>
</protein>
<dbReference type="GeneID" id="95985154"/>
<keyword evidence="3" id="KW-1185">Reference proteome</keyword>
<feature type="compositionally biased region" description="Polar residues" evidence="1">
    <location>
        <begin position="241"/>
        <end position="258"/>
    </location>
</feature>
<feature type="compositionally biased region" description="Basic and acidic residues" evidence="1">
    <location>
        <begin position="140"/>
        <end position="155"/>
    </location>
</feature>
<accession>A0ABR3Q5V4</accession>
<comment type="caution">
    <text evidence="2">The sequence shown here is derived from an EMBL/GenBank/DDBJ whole genome shotgun (WGS) entry which is preliminary data.</text>
</comment>
<evidence type="ECO:0000256" key="1">
    <source>
        <dbReference type="SAM" id="MobiDB-lite"/>
    </source>
</evidence>
<feature type="region of interest" description="Disordered" evidence="1">
    <location>
        <begin position="28"/>
        <end position="211"/>
    </location>
</feature>
<proteinExistence type="predicted"/>
<sequence length="396" mass="40533">MSSITSLQTHAGYLAPVIATGAAAAGVGVAAATAGAARQGTSSQSPESHNRSTSALAAPTGGIRRESTPSHLRPGAVPIDPGSGALLSPFGQGGVGQLATPHTAGSGGSSSDHGRRPAPRQHPLAHAQHPLAVPAKRSSGHSEDKRISGHTDKSDPAAPIAPSRVAPALGPGTHIPRRQMSRSVGDLINTTSSAPVSAHDSSLSSGEDLGHRPRVAVLDEFGVVHDSASRSAPLLSRTLWSTGNSANSGQSTGTSALGSVSEYGEPFPPISPISPAAVVGPTTPDRAVRGRISKPEMVELPPSRGTSTGSGDLSELPLTERPLPPLPPMPTDVSVSPSTPRAGPAFRRVGGRRGMAEGEESLLSPPRDDDDDDDDTPRRQAGWSPKWFKWSPNKRG</sequence>
<gene>
    <name evidence="2" type="ORF">Q8F55_004111</name>
</gene>
<dbReference type="Proteomes" id="UP001565368">
    <property type="component" value="Unassembled WGS sequence"/>
</dbReference>
<feature type="compositionally biased region" description="Polar residues" evidence="1">
    <location>
        <begin position="39"/>
        <end position="55"/>
    </location>
</feature>
<feature type="compositionally biased region" description="Low complexity" evidence="1">
    <location>
        <begin position="28"/>
        <end position="37"/>
    </location>
</feature>
<name>A0ABR3Q5V4_9TREE</name>
<organism evidence="2 3">
    <name type="scientific">Vanrija albida</name>
    <dbReference type="NCBI Taxonomy" id="181172"/>
    <lineage>
        <taxon>Eukaryota</taxon>
        <taxon>Fungi</taxon>
        <taxon>Dikarya</taxon>
        <taxon>Basidiomycota</taxon>
        <taxon>Agaricomycotina</taxon>
        <taxon>Tremellomycetes</taxon>
        <taxon>Trichosporonales</taxon>
        <taxon>Trichosporonaceae</taxon>
        <taxon>Vanrija</taxon>
    </lineage>
</organism>
<reference evidence="2 3" key="1">
    <citation type="submission" date="2023-08" db="EMBL/GenBank/DDBJ databases">
        <title>Annotated Genome Sequence of Vanrija albida AlHP1.</title>
        <authorList>
            <person name="Herzog R."/>
        </authorList>
    </citation>
    <scope>NUCLEOTIDE SEQUENCE [LARGE SCALE GENOMIC DNA]</scope>
    <source>
        <strain evidence="2 3">AlHP1</strain>
    </source>
</reference>
<dbReference type="EMBL" id="JBBXJM010000003">
    <property type="protein sequence ID" value="KAL1410108.1"/>
    <property type="molecule type" value="Genomic_DNA"/>
</dbReference>
<evidence type="ECO:0000313" key="3">
    <source>
        <dbReference type="Proteomes" id="UP001565368"/>
    </source>
</evidence>
<feature type="compositionally biased region" description="Polar residues" evidence="1">
    <location>
        <begin position="188"/>
        <end position="205"/>
    </location>
</feature>
<feature type="region of interest" description="Disordered" evidence="1">
    <location>
        <begin position="241"/>
        <end position="396"/>
    </location>
</feature>
<dbReference type="RefSeq" id="XP_069210052.1">
    <property type="nucleotide sequence ID" value="XM_069352634.1"/>
</dbReference>